<dbReference type="InterPro" id="IPR016036">
    <property type="entry name" value="Malonyl_transacylase_ACP-bd"/>
</dbReference>
<dbReference type="RefSeq" id="XP_066666405.1">
    <property type="nucleotide sequence ID" value="XM_066814443.1"/>
</dbReference>
<protein>
    <submittedName>
        <fullName evidence="11">Type I Polyketide synthases (Type I PKS)</fullName>
    </submittedName>
</protein>
<feature type="active site" description="Proton acceptor; for dehydratase activity" evidence="6">
    <location>
        <position position="1347"/>
    </location>
</feature>
<feature type="domain" description="Ketosynthase family 3 (KS3)" evidence="9">
    <location>
        <begin position="403"/>
        <end position="826"/>
    </location>
</feature>
<evidence type="ECO:0000259" key="9">
    <source>
        <dbReference type="PROSITE" id="PS52004"/>
    </source>
</evidence>
<dbReference type="InterPro" id="IPR013217">
    <property type="entry name" value="Methyltransf_12"/>
</dbReference>
<feature type="region of interest" description="N-terminal hotdog fold" evidence="6">
    <location>
        <begin position="1316"/>
        <end position="1445"/>
    </location>
</feature>
<evidence type="ECO:0000256" key="1">
    <source>
        <dbReference type="ARBA" id="ARBA00022450"/>
    </source>
</evidence>
<dbReference type="EMBL" id="JAQQWN010000007">
    <property type="protein sequence ID" value="KAK8075465.1"/>
    <property type="molecule type" value="Genomic_DNA"/>
</dbReference>
<name>A0ABR1VW40_9PEZI</name>
<dbReference type="Gene3D" id="3.30.70.3290">
    <property type="match status" value="1"/>
</dbReference>
<evidence type="ECO:0000259" key="10">
    <source>
        <dbReference type="PROSITE" id="PS52019"/>
    </source>
</evidence>
<feature type="compositionally biased region" description="Basic and acidic residues" evidence="7">
    <location>
        <begin position="2584"/>
        <end position="2596"/>
    </location>
</feature>
<keyword evidence="12" id="KW-1185">Reference proteome</keyword>
<dbReference type="InterPro" id="IPR036736">
    <property type="entry name" value="ACP-like_sf"/>
</dbReference>
<keyword evidence="5" id="KW-0012">Acyltransferase</keyword>
<dbReference type="Gene3D" id="3.40.47.10">
    <property type="match status" value="1"/>
</dbReference>
<dbReference type="Pfam" id="PF18558">
    <property type="entry name" value="HTH_51"/>
    <property type="match status" value="1"/>
</dbReference>
<dbReference type="InterPro" id="IPR050444">
    <property type="entry name" value="Polyketide_Synthase"/>
</dbReference>
<dbReference type="SMART" id="SM00827">
    <property type="entry name" value="PKS_AT"/>
    <property type="match status" value="1"/>
</dbReference>
<feature type="active site" description="Proton donor; for dehydratase activity" evidence="6">
    <location>
        <position position="1530"/>
    </location>
</feature>
<feature type="compositionally biased region" description="Basic residues" evidence="7">
    <location>
        <begin position="2601"/>
        <end position="2610"/>
    </location>
</feature>
<dbReference type="GeneID" id="92047503"/>
<feature type="domain" description="PKS/mFAS DH" evidence="10">
    <location>
        <begin position="1316"/>
        <end position="1633"/>
    </location>
</feature>
<keyword evidence="2" id="KW-0597">Phosphoprotein</keyword>
<accession>A0ABR1VW40</accession>
<feature type="region of interest" description="C-terminal hotdog fold" evidence="6">
    <location>
        <begin position="1475"/>
        <end position="1633"/>
    </location>
</feature>
<proteinExistence type="predicted"/>
<dbReference type="InterPro" id="IPR014030">
    <property type="entry name" value="Ketoacyl_synth_N"/>
</dbReference>
<dbReference type="Pfam" id="PF07993">
    <property type="entry name" value="NAD_binding_4"/>
    <property type="match status" value="1"/>
</dbReference>
<dbReference type="InterPro" id="IPR032088">
    <property type="entry name" value="SAT"/>
</dbReference>
<dbReference type="PANTHER" id="PTHR45681">
    <property type="entry name" value="POLYKETIDE SYNTHASE 44-RELATED"/>
    <property type="match status" value="1"/>
</dbReference>
<dbReference type="PROSITE" id="PS50075">
    <property type="entry name" value="CARRIER"/>
    <property type="match status" value="1"/>
</dbReference>
<dbReference type="SUPFAM" id="SSF53901">
    <property type="entry name" value="Thiolase-like"/>
    <property type="match status" value="1"/>
</dbReference>
<dbReference type="SUPFAM" id="SSF51735">
    <property type="entry name" value="NAD(P)-binding Rossmann-fold domains"/>
    <property type="match status" value="1"/>
</dbReference>
<evidence type="ECO:0000256" key="7">
    <source>
        <dbReference type="SAM" id="MobiDB-lite"/>
    </source>
</evidence>
<dbReference type="Pfam" id="PF00550">
    <property type="entry name" value="PP-binding"/>
    <property type="match status" value="1"/>
</dbReference>
<dbReference type="SUPFAM" id="SSF52151">
    <property type="entry name" value="FabD/lysophospholipase-like"/>
    <property type="match status" value="1"/>
</dbReference>
<dbReference type="InterPro" id="IPR016035">
    <property type="entry name" value="Acyl_Trfase/lysoPLipase"/>
</dbReference>
<dbReference type="PROSITE" id="PS52004">
    <property type="entry name" value="KS3_2"/>
    <property type="match status" value="1"/>
</dbReference>
<keyword evidence="4" id="KW-0511">Multifunctional enzyme</keyword>
<dbReference type="InterPro" id="IPR001227">
    <property type="entry name" value="Ac_transferase_dom_sf"/>
</dbReference>
<evidence type="ECO:0000259" key="8">
    <source>
        <dbReference type="PROSITE" id="PS50075"/>
    </source>
</evidence>
<evidence type="ECO:0000256" key="5">
    <source>
        <dbReference type="ARBA" id="ARBA00023315"/>
    </source>
</evidence>
<dbReference type="Pfam" id="PF00109">
    <property type="entry name" value="ketoacyl-synt"/>
    <property type="match status" value="1"/>
</dbReference>
<sequence>MATTKTLLLFGPGAMSLDEAYFNRIFSFMKDDAASQWASQAITDIGTVWDSLCASIPNLHQVNGAKDAQRLAGWLREGALPPKSAVANLPNTILGPLVIIAQLAEYLQHVKSQSAYAGAAADGFSAPSPSHTETVGCCLGVFSALVVSSSSSWAQFCHNAAAVLRVVFVLGALSDVEDAHHDTGPSVSLVAFWKGGRSVLDLNRVIEKNTNVNFPESSLAEMVQLMNAQNYISVLYDDNRATVTAPTRTVAALKSDLQAAGVGVNEAEFHGRFHAGPLYESDLELFFAFCKKNPTFQLPSASCLVLPTRVNSERCLVGSVVLLEVATRAFLVEQFNWIKTFRAAVSSVLLDRNARVVEFGPERCIPPTLLRRLQGQITHFDFEKATSTIKAGARRGAIPGVAENDVAVIGMSCSVAGASDLEEYWKILLEGKSQHKELLPNDRFVMETQFRPFKDGDNEKKWFGNFLDDYDAFDHRFFRKSPREVLHMDPQQRLILQAAYQAVAQSGYYHTAKPNSRIGCYIGVVANDYENNIACTKPTAFSATGALRSYIAGKVSHYFGWTGPGMTLDTACSASTVAIDLACRAILSGDCTAALAGGTNFYTTPMFFQNLAAGSFISVTGQCKPFDAKADGYCRGEAVGAVFLKKLSTAIQDGDQILGVISATAINQNQNSTPIFVPNPVSLTDVFRTVVAKSGLSVRDISVAEAHGTGTPVGDPVEYDSIRQVFGGPSARAGLKPLQVGSLKGLIGHTEGASGVIALIKILLMMHEGCVPPQASFSSINPLIKAVSSDNMEITTTPKPWEDEFKVALINNYGAAGSNASMVIKQAPKMDRGKPVVTSTAFKVPFYISGLDEKAIKAYAARLRQFIAKNTMSGNDLAMENLAFNINRQSNWNLGRALVFKAESLQDLDEKLASCETFETPIPRPVILCFGGQVAKFVGLDRGVLEKSAVLRSHLDASDKVCRSLGAGSIFDKIFQREPIDDPAVLQPLLFSMQYSCAMSWMDCGIKPAALVGHSFGELTALCVSGVLSLEDALRMVYGRSKLIRDMWGPEKGAMIAVEAELTDVNEVLSAVNTRIAEEHGTTSEATIACFNGPKSFTIAGSTAAIDDVQNSVQGRSMKHKRLDVTNAFHSKLVDHLKSNLGSLGQALRFTAPKIPIERAMAERHDAPLTSSYVFDHMRQPVYFDHAVQRLHKQYPAAVWLEAGSNATITSMASKGLGMPKTSIFQPVNITSSSNGLSQLIDATMNLWKSGLRVSFWPHSRLQTYQYSPLILPPYQFEKQRHWLDLKPPQQALTVQATMPTESDKPRLEAPPTGPLTLLGYGSDGENHYLFRVNIGVAEFTEAVSGHMVGNAAESCPTMFQIDLGIRAVMAVDPDLDQSRVMRPQIINVANSCAITPSVHRSVHLDLKRLDTKGDSWDIRFTSKPEGSSEMVHMTGQLYFPHLDDARSGIEFGRLERLVTHERCLRALAIGEDTEDVIQGQSIYRIGSDIIKYGRSLQGLQKLVGQASVSAGTVVRRRSDAGLLSSSLGDIFIQTGSIWVNCLARNRVISNDTVYVIGSIEQWIRSPELLCQAARGLEQNEQAKEWHVLAQHKHITSGDSFVTDIFVFDAASGALLEVILGIHFIPARMEDIPTRQHNPEVDERALKLPVISQPYILPAKITLPSASNLINDAATSSNVNLRAVKPPAMASRRKGNTKADIWAKLQPVLADISGLDMEEIKETDALADIGIDSLMGMEMAREVETTFSCTLEQSELVGLVDVPGILDYLQAALDRRDGISPSSHSSDATPSEDSFEDGNGVLASTPDPKSAAADYVVLYDTKDSVVEMPPAAVLDAFRESKARTDYFLKSRGCAGYLSGVSQKQTRLCLVLITAAFKRLGCDLEAAQPGDVLQPVPVVEKHQRFHDYLYKMLEETRIINCDGGIITRTAIPLPSQTAEAILQDLMKHHADNGASHQLTYNVGSRMADVLSGKADGPQLIFGDAKNRELVASFYGELPFNKLYFELMADFLSRLATKLKLSSQSQTTLKILEMGAGTGGTTKLIAPMLAKLGIAVEYTFTDLSPSLVAQAKRKFKQYPFMKFAVHDIEKPPAEAELIGSQHIVIASNAVHATHSLKVSNGNIRKFLRPDGFLILLEMMRSLHWVDVVWGTLEGWWLFDDGRSHAIVDEKHWEQELLASGFKHVEWTDGKLPEIHVQRVLIAMAADVPQPLHSLPAGDLSASMEMAEDHEVDEEDLQTRQAAADEYLASTIRGFSVPRQDESVIQTDNTSVPACVLVTGATGSLGSHIVAHLVSLPTVQKVYCLNRHGPGGLKARANADPQRRQIEALESKAIYLDESSLSKLEAIKTDSSEAQLGLDRETYSQLVSSVTHIIHNAFPVNGLRSLKQNEPQFATMRNLVDLAAKASAYRPLGDDSKVTFQLVSSLSAVGMYPHTHGGQREVPEEPLDVDSALPNGYGGAKMVCERVLRETLGRHPDRFRAMTVRLGQVSGSVKSGYWNHMEVLGFLFKSAQTLRAFPAVKGVLSWVPLESASASLADLLLREGPDCYPVYHVDNPIVREWEDMVPVLAGALGGAAEGDRTSVGVDQARESSPWRESLGESRGQGHRVLRTQV</sequence>
<dbReference type="SMART" id="SM00825">
    <property type="entry name" value="PKS_KS"/>
    <property type="match status" value="1"/>
</dbReference>
<dbReference type="SUPFAM" id="SSF53335">
    <property type="entry name" value="S-adenosyl-L-methionine-dependent methyltransferases"/>
    <property type="match status" value="1"/>
</dbReference>
<dbReference type="Pfam" id="PF00698">
    <property type="entry name" value="Acyl_transf_1"/>
    <property type="match status" value="1"/>
</dbReference>
<evidence type="ECO:0000256" key="6">
    <source>
        <dbReference type="PROSITE-ProRule" id="PRU01363"/>
    </source>
</evidence>
<dbReference type="Pfam" id="PF16073">
    <property type="entry name" value="SAT"/>
    <property type="match status" value="1"/>
</dbReference>
<feature type="domain" description="Carrier" evidence="8">
    <location>
        <begin position="1699"/>
        <end position="1773"/>
    </location>
</feature>
<dbReference type="SUPFAM" id="SSF47336">
    <property type="entry name" value="ACP-like"/>
    <property type="match status" value="1"/>
</dbReference>
<comment type="caution">
    <text evidence="11">The sequence shown here is derived from an EMBL/GenBank/DDBJ whole genome shotgun (WGS) entry which is preliminary data.</text>
</comment>
<dbReference type="CDD" id="cd02440">
    <property type="entry name" value="AdoMet_MTases"/>
    <property type="match status" value="1"/>
</dbReference>
<dbReference type="InterPro" id="IPR029063">
    <property type="entry name" value="SAM-dependent_MTases_sf"/>
</dbReference>
<feature type="compositionally biased region" description="Low complexity" evidence="7">
    <location>
        <begin position="1780"/>
        <end position="1792"/>
    </location>
</feature>
<evidence type="ECO:0000313" key="11">
    <source>
        <dbReference type="EMBL" id="KAK8075465.1"/>
    </source>
</evidence>
<dbReference type="Gene3D" id="3.40.366.10">
    <property type="entry name" value="Malonyl-Coenzyme A Acyl Carrier Protein, domain 2"/>
    <property type="match status" value="2"/>
</dbReference>
<dbReference type="InterPro" id="IPR014043">
    <property type="entry name" value="Acyl_transferase_dom"/>
</dbReference>
<dbReference type="Gene3D" id="3.40.50.720">
    <property type="entry name" value="NAD(P)-binding Rossmann-like Domain"/>
    <property type="match status" value="1"/>
</dbReference>
<dbReference type="InterPro" id="IPR009081">
    <property type="entry name" value="PP-bd_ACP"/>
</dbReference>
<reference evidence="11 12" key="1">
    <citation type="submission" date="2023-01" db="EMBL/GenBank/DDBJ databases">
        <title>Analysis of 21 Apiospora genomes using comparative genomics revels a genus with tremendous synthesis potential of carbohydrate active enzymes and secondary metabolites.</title>
        <authorList>
            <person name="Sorensen T."/>
        </authorList>
    </citation>
    <scope>NUCLEOTIDE SEQUENCE [LARGE SCALE GENOMIC DNA]</scope>
    <source>
        <strain evidence="11 12">CBS 114990</strain>
    </source>
</reference>
<organism evidence="11 12">
    <name type="scientific">Apiospora hydei</name>
    <dbReference type="NCBI Taxonomy" id="1337664"/>
    <lineage>
        <taxon>Eukaryota</taxon>
        <taxon>Fungi</taxon>
        <taxon>Dikarya</taxon>
        <taxon>Ascomycota</taxon>
        <taxon>Pezizomycotina</taxon>
        <taxon>Sordariomycetes</taxon>
        <taxon>Xylariomycetidae</taxon>
        <taxon>Amphisphaeriales</taxon>
        <taxon>Apiosporaceae</taxon>
        <taxon>Apiospora</taxon>
    </lineage>
</organism>
<dbReference type="PROSITE" id="PS52019">
    <property type="entry name" value="PKS_MFAS_DH"/>
    <property type="match status" value="1"/>
</dbReference>
<dbReference type="InterPro" id="IPR014031">
    <property type="entry name" value="Ketoacyl_synth_C"/>
</dbReference>
<dbReference type="Gene3D" id="3.40.50.150">
    <property type="entry name" value="Vaccinia Virus protein VP39"/>
    <property type="match status" value="1"/>
</dbReference>
<dbReference type="InterPro" id="IPR020841">
    <property type="entry name" value="PKS_Beta-ketoAc_synthase_dom"/>
</dbReference>
<feature type="region of interest" description="Disordered" evidence="7">
    <location>
        <begin position="1779"/>
        <end position="1806"/>
    </location>
</feature>
<dbReference type="Proteomes" id="UP001433268">
    <property type="component" value="Unassembled WGS sequence"/>
</dbReference>
<evidence type="ECO:0000256" key="3">
    <source>
        <dbReference type="ARBA" id="ARBA00022679"/>
    </source>
</evidence>
<evidence type="ECO:0000256" key="4">
    <source>
        <dbReference type="ARBA" id="ARBA00023268"/>
    </source>
</evidence>
<gene>
    <name evidence="11" type="ORF">PG997_010128</name>
</gene>
<dbReference type="InterPro" id="IPR049900">
    <property type="entry name" value="PKS_mFAS_DH"/>
</dbReference>
<dbReference type="InterPro" id="IPR013120">
    <property type="entry name" value="FAR_NAD-bd"/>
</dbReference>
<dbReference type="Pfam" id="PF02801">
    <property type="entry name" value="Ketoacyl-synt_C"/>
    <property type="match status" value="1"/>
</dbReference>
<dbReference type="InterPro" id="IPR016039">
    <property type="entry name" value="Thiolase-like"/>
</dbReference>
<keyword evidence="1" id="KW-0596">Phosphopantetheine</keyword>
<dbReference type="InterPro" id="IPR036291">
    <property type="entry name" value="NAD(P)-bd_dom_sf"/>
</dbReference>
<dbReference type="Pfam" id="PF08242">
    <property type="entry name" value="Methyltransf_12"/>
    <property type="match status" value="1"/>
</dbReference>
<dbReference type="PROSITE" id="PS00012">
    <property type="entry name" value="PHOSPHOPANTETHEINE"/>
    <property type="match status" value="1"/>
</dbReference>
<dbReference type="SUPFAM" id="SSF55048">
    <property type="entry name" value="Probable ACP-binding domain of malonyl-CoA ACP transacylase"/>
    <property type="match status" value="1"/>
</dbReference>
<keyword evidence="3" id="KW-0808">Transferase</keyword>
<dbReference type="CDD" id="cd00833">
    <property type="entry name" value="PKS"/>
    <property type="match status" value="1"/>
</dbReference>
<evidence type="ECO:0000256" key="2">
    <source>
        <dbReference type="ARBA" id="ARBA00022553"/>
    </source>
</evidence>
<dbReference type="InterPro" id="IPR006162">
    <property type="entry name" value="Ppantetheine_attach_site"/>
</dbReference>
<dbReference type="InterPro" id="IPR041068">
    <property type="entry name" value="HTH_51"/>
</dbReference>
<dbReference type="PANTHER" id="PTHR45681:SF6">
    <property type="entry name" value="POLYKETIDE SYNTHASE 37"/>
    <property type="match status" value="1"/>
</dbReference>
<feature type="region of interest" description="Disordered" evidence="7">
    <location>
        <begin position="2573"/>
        <end position="2610"/>
    </location>
</feature>
<dbReference type="Gene3D" id="1.10.1200.10">
    <property type="entry name" value="ACP-like"/>
    <property type="match status" value="1"/>
</dbReference>
<evidence type="ECO:0000313" key="12">
    <source>
        <dbReference type="Proteomes" id="UP001433268"/>
    </source>
</evidence>